<dbReference type="PROSITE" id="PS50801">
    <property type="entry name" value="STAS"/>
    <property type="match status" value="1"/>
</dbReference>
<evidence type="ECO:0000256" key="2">
    <source>
        <dbReference type="RuleBase" id="RU003749"/>
    </source>
</evidence>
<protein>
    <recommendedName>
        <fullName evidence="2">Anti-sigma factor antagonist</fullName>
    </recommendedName>
</protein>
<dbReference type="InterPro" id="IPR003658">
    <property type="entry name" value="Anti-sigma_ant"/>
</dbReference>
<dbReference type="NCBIfam" id="TIGR00377">
    <property type="entry name" value="ant_ant_sig"/>
    <property type="match status" value="1"/>
</dbReference>
<name>A0ABY8WSU9_9ACTN</name>
<dbReference type="RefSeq" id="WP_284921306.1">
    <property type="nucleotide sequence ID" value="NZ_CP126980.1"/>
</dbReference>
<evidence type="ECO:0000313" key="4">
    <source>
        <dbReference type="EMBL" id="WIM99867.1"/>
    </source>
</evidence>
<dbReference type="PANTHER" id="PTHR33495">
    <property type="entry name" value="ANTI-SIGMA FACTOR ANTAGONIST TM_1081-RELATED-RELATED"/>
    <property type="match status" value="1"/>
</dbReference>
<dbReference type="CDD" id="cd07043">
    <property type="entry name" value="STAS_anti-anti-sigma_factors"/>
    <property type="match status" value="1"/>
</dbReference>
<dbReference type="InterPro" id="IPR036513">
    <property type="entry name" value="STAS_dom_sf"/>
</dbReference>
<proteinExistence type="inferred from homology"/>
<dbReference type="Pfam" id="PF01740">
    <property type="entry name" value="STAS"/>
    <property type="match status" value="1"/>
</dbReference>
<evidence type="ECO:0000313" key="5">
    <source>
        <dbReference type="Proteomes" id="UP001240150"/>
    </source>
</evidence>
<dbReference type="Proteomes" id="UP001240150">
    <property type="component" value="Chromosome"/>
</dbReference>
<comment type="similarity">
    <text evidence="1 2">Belongs to the anti-sigma-factor antagonist family.</text>
</comment>
<keyword evidence="5" id="KW-1185">Reference proteome</keyword>
<evidence type="ECO:0000256" key="1">
    <source>
        <dbReference type="ARBA" id="ARBA00009013"/>
    </source>
</evidence>
<dbReference type="EMBL" id="CP126980">
    <property type="protein sequence ID" value="WIM99867.1"/>
    <property type="molecule type" value="Genomic_DNA"/>
</dbReference>
<dbReference type="SUPFAM" id="SSF52091">
    <property type="entry name" value="SpoIIaa-like"/>
    <property type="match status" value="1"/>
</dbReference>
<accession>A0ABY8WSU9</accession>
<dbReference type="InterPro" id="IPR002645">
    <property type="entry name" value="STAS_dom"/>
</dbReference>
<dbReference type="Gene3D" id="3.30.750.24">
    <property type="entry name" value="STAS domain"/>
    <property type="match status" value="1"/>
</dbReference>
<organism evidence="4 5">
    <name type="scientific">Actinoplanes oblitus</name>
    <dbReference type="NCBI Taxonomy" id="3040509"/>
    <lineage>
        <taxon>Bacteria</taxon>
        <taxon>Bacillati</taxon>
        <taxon>Actinomycetota</taxon>
        <taxon>Actinomycetes</taxon>
        <taxon>Micromonosporales</taxon>
        <taxon>Micromonosporaceae</taxon>
        <taxon>Actinoplanes</taxon>
    </lineage>
</organism>
<gene>
    <name evidence="4" type="ORF">ACTOB_003533</name>
</gene>
<feature type="domain" description="STAS" evidence="3">
    <location>
        <begin position="1"/>
        <end position="105"/>
    </location>
</feature>
<sequence length="105" mass="11293">MRIVCHDGPEVTRLVLTGDLDMATTEDLDEHVADVLDGTRPRLLVVDVAGLSFCDSSGIHALLSAQESAQRRGVSFVVSNPVGILRRALRVTGLWEVLTTPSTVP</sequence>
<reference evidence="4 5" key="1">
    <citation type="submission" date="2023-06" db="EMBL/GenBank/DDBJ databases">
        <authorList>
            <person name="Yushchuk O."/>
            <person name="Binda E."/>
            <person name="Ruckert-Reed C."/>
            <person name="Fedorenko V."/>
            <person name="Kalinowski J."/>
            <person name="Marinelli F."/>
        </authorList>
    </citation>
    <scope>NUCLEOTIDE SEQUENCE [LARGE SCALE GENOMIC DNA]</scope>
    <source>
        <strain evidence="4 5">NRRL 3884</strain>
    </source>
</reference>
<dbReference type="PANTHER" id="PTHR33495:SF2">
    <property type="entry name" value="ANTI-SIGMA FACTOR ANTAGONIST TM_1081-RELATED"/>
    <property type="match status" value="1"/>
</dbReference>
<evidence type="ECO:0000259" key="3">
    <source>
        <dbReference type="PROSITE" id="PS50801"/>
    </source>
</evidence>